<keyword evidence="1" id="KW-0479">Metal-binding</keyword>
<reference evidence="3 4" key="1">
    <citation type="submission" date="2017-10" db="EMBL/GenBank/DDBJ databases">
        <title>Novel microbial diversity and functional potential in the marine mammal oral microbiome.</title>
        <authorList>
            <person name="Dudek N.K."/>
            <person name="Sun C.L."/>
            <person name="Burstein D."/>
            <person name="Kantor R.S."/>
            <person name="Aliaga Goltsman D.S."/>
            <person name="Bik E.M."/>
            <person name="Thomas B.C."/>
            <person name="Banfield J.F."/>
            <person name="Relman D.A."/>
        </authorList>
    </citation>
    <scope>NUCLEOTIDE SEQUENCE [LARGE SCALE GENOMIC DNA]</scope>
    <source>
        <strain evidence="3">DOLJORAL78_47_16</strain>
    </source>
</reference>
<dbReference type="AlphaFoldDB" id="A0A2G6KGB8"/>
<dbReference type="GO" id="GO:0046872">
    <property type="term" value="F:metal ion binding"/>
    <property type="evidence" value="ECO:0007669"/>
    <property type="project" value="UniProtKB-KW"/>
</dbReference>
<accession>A0A2G6KGB8</accession>
<dbReference type="Pfam" id="PF00403">
    <property type="entry name" value="HMA"/>
    <property type="match status" value="1"/>
</dbReference>
<evidence type="ECO:0000259" key="2">
    <source>
        <dbReference type="PROSITE" id="PS50846"/>
    </source>
</evidence>
<dbReference type="CDD" id="cd00371">
    <property type="entry name" value="HMA"/>
    <property type="match status" value="1"/>
</dbReference>
<dbReference type="Proteomes" id="UP000230821">
    <property type="component" value="Unassembled WGS sequence"/>
</dbReference>
<organism evidence="3 4">
    <name type="scientific">candidate division KSB3 bacterium</name>
    <dbReference type="NCBI Taxonomy" id="2044937"/>
    <lineage>
        <taxon>Bacteria</taxon>
        <taxon>candidate division KSB3</taxon>
    </lineage>
</organism>
<feature type="domain" description="HMA" evidence="2">
    <location>
        <begin position="2"/>
        <end position="68"/>
    </location>
</feature>
<evidence type="ECO:0000313" key="4">
    <source>
        <dbReference type="Proteomes" id="UP000230821"/>
    </source>
</evidence>
<evidence type="ECO:0000256" key="1">
    <source>
        <dbReference type="ARBA" id="ARBA00022723"/>
    </source>
</evidence>
<name>A0A2G6KGB8_9BACT</name>
<dbReference type="SUPFAM" id="SSF55008">
    <property type="entry name" value="HMA, heavy metal-associated domain"/>
    <property type="match status" value="1"/>
</dbReference>
<comment type="caution">
    <text evidence="3">The sequence shown here is derived from an EMBL/GenBank/DDBJ whole genome shotgun (WGS) entry which is preliminary data.</text>
</comment>
<dbReference type="PROSITE" id="PS50846">
    <property type="entry name" value="HMA_2"/>
    <property type="match status" value="1"/>
</dbReference>
<dbReference type="Gene3D" id="3.30.70.100">
    <property type="match status" value="1"/>
</dbReference>
<sequence length="69" mass="7384">MEKRTCTVPNMSCGHCKMRIEKALNGLDGVASATANVETKVVAVEWDASTVSWGDIQGSLEKIGYPAEV</sequence>
<evidence type="ECO:0000313" key="3">
    <source>
        <dbReference type="EMBL" id="PIE34714.1"/>
    </source>
</evidence>
<dbReference type="EMBL" id="PDSK01000078">
    <property type="protein sequence ID" value="PIE34714.1"/>
    <property type="molecule type" value="Genomic_DNA"/>
</dbReference>
<gene>
    <name evidence="3" type="ORF">CSA56_07000</name>
</gene>
<protein>
    <recommendedName>
        <fullName evidence="2">HMA domain-containing protein</fullName>
    </recommendedName>
</protein>
<dbReference type="InterPro" id="IPR006121">
    <property type="entry name" value="HMA_dom"/>
</dbReference>
<dbReference type="InterPro" id="IPR036163">
    <property type="entry name" value="HMA_dom_sf"/>
</dbReference>
<dbReference type="PROSITE" id="PS01047">
    <property type="entry name" value="HMA_1"/>
    <property type="match status" value="1"/>
</dbReference>
<proteinExistence type="predicted"/>
<dbReference type="InterPro" id="IPR017969">
    <property type="entry name" value="Heavy-metal-associated_CS"/>
</dbReference>